<dbReference type="Gene3D" id="1.20.91.20">
    <property type="entry name" value="Anaphylotoxins (complement system)"/>
    <property type="match status" value="1"/>
</dbReference>
<dbReference type="SMART" id="SM01419">
    <property type="entry name" value="Thiol-ester_cl"/>
    <property type="match status" value="1"/>
</dbReference>
<dbReference type="SMART" id="SM01360">
    <property type="entry name" value="A2M"/>
    <property type="match status" value="1"/>
</dbReference>
<dbReference type="Pfam" id="PF00207">
    <property type="entry name" value="A2M"/>
    <property type="match status" value="1"/>
</dbReference>
<keyword evidence="8" id="KW-1185">Reference proteome</keyword>
<dbReference type="CDD" id="cd00017">
    <property type="entry name" value="ANATO"/>
    <property type="match status" value="1"/>
</dbReference>
<dbReference type="InterPro" id="IPR000020">
    <property type="entry name" value="Anaphylatoxin/fibulin"/>
</dbReference>
<dbReference type="PANTHER" id="PTHR11412:SF81">
    <property type="entry name" value="COMPLEMENT C3"/>
    <property type="match status" value="1"/>
</dbReference>
<dbReference type="Gene3D" id="2.60.40.10">
    <property type="entry name" value="Immunoglobulins"/>
    <property type="match status" value="2"/>
</dbReference>
<keyword evidence="3" id="KW-0882">Thioester bond</keyword>
<dbReference type="InterPro" id="IPR001134">
    <property type="entry name" value="Netrin_domain"/>
</dbReference>
<dbReference type="Gene3D" id="2.60.40.690">
    <property type="entry name" value="Alpha-macroglobulin, receptor-binding domain"/>
    <property type="match status" value="1"/>
</dbReference>
<dbReference type="InterPro" id="IPR041555">
    <property type="entry name" value="MG3"/>
</dbReference>
<dbReference type="Gene3D" id="1.50.10.20">
    <property type="match status" value="1"/>
</dbReference>
<dbReference type="SUPFAM" id="SSF49410">
    <property type="entry name" value="Alpha-macroglobulin receptor domain"/>
    <property type="match status" value="1"/>
</dbReference>
<dbReference type="InterPro" id="IPR041425">
    <property type="entry name" value="C3/4/5_MG1"/>
</dbReference>
<dbReference type="Pfam" id="PF17791">
    <property type="entry name" value="MG3"/>
    <property type="match status" value="1"/>
</dbReference>
<dbReference type="PROSITE" id="PS01178">
    <property type="entry name" value="ANAPHYLATOXIN_2"/>
    <property type="match status" value="1"/>
</dbReference>
<dbReference type="InterPro" id="IPR008993">
    <property type="entry name" value="TIMP-like_OB-fold"/>
</dbReference>
<dbReference type="Pfam" id="PF01759">
    <property type="entry name" value="NTR"/>
    <property type="match status" value="1"/>
</dbReference>
<dbReference type="InterPro" id="IPR050473">
    <property type="entry name" value="A2M/Complement_sys"/>
</dbReference>
<dbReference type="PROSITE" id="PS01177">
    <property type="entry name" value="ANAPHYLATOXIN_1"/>
    <property type="match status" value="1"/>
</dbReference>
<dbReference type="Pfam" id="PF01821">
    <property type="entry name" value="ANATO"/>
    <property type="match status" value="1"/>
</dbReference>
<comment type="subcellular location">
    <subcellularLocation>
        <location evidence="1">Secreted</location>
    </subcellularLocation>
</comment>
<dbReference type="SMART" id="SM01361">
    <property type="entry name" value="A2M_recep"/>
    <property type="match status" value="1"/>
</dbReference>
<dbReference type="Pfam" id="PF17789">
    <property type="entry name" value="MG4"/>
    <property type="match status" value="1"/>
</dbReference>
<sequence length="1482" mass="166200">MGSVRRMCRVQLLLLGSLAFYSLISHSYGSPMEVLAAPNLLRVGTSENIFVEIQDLEHQESNIAVDIFVMTHPTKSRMLAQTSVILDKANKFQAFGKITIPSESFSEDSSRKQYVCLLANFPDRELEKVVLVSFQAGYIFIQTDKSLYTPESSVLYRAFVMTPGMQLVDTKINASTSVVIDVVTPDGIVTESNTVSVESGMYSGSYKLGEMVSTGVWKLVVRFGINQQSFTTEFEVKEYVLPSFEVKLTPSSSFFYVDSKELGVDIEARYLYGKTVDGTAYVIFGVILEEKTSFPSSLQRVQISDGEGRAILRRDDITQTFQDINDLEKCSIYVAVSVLTESGSEMVEAELSNIMIVKSPYSINFKKGRKYFRPGISFYTAIEVLNPDGTPADDVPVVVSGSESGGRTAENGLTRVAINTQEVFEPLTITVWDVMETYDTGCTPGGGRDAMNVFYDAGLLFQASTSGTPDRIELRCPTPSRKKRAVHPIDSRASLVSRYTNTLQRECCLDGMREIPVSYSCQRRAEYIVDGPACLEAFLYCCTAMEHQRAEMKHETLQLARSEDDKRYKHGEEITSRTAFPESWLWRTVKLDLCPEGKPDCKTTSIDKTTFPLPGSITTWQFAAVSLSATHGICVANPFEVIVKKMFHIDLRLPYVAVRGEQLEIRAILHNDTPDPVTVRVDLTEHKSICSAAYKQGKYRQVVNVRSESTTSVSFILIPMTTGRLPVEVKAVARDVELSDMVKKNLRVVSEGILHKTLTSVILNPTKKGVGGKQEEIINSDISQINLVRNSPTITLLYLTGREQMDAMLENAISGKSMGSLIYQPTGCGEQNMLHVTLPVIATMYLDNTNQWEDVGFERRNEALKHIKTGYNNQLYYHNKDGSFSVYHNQQNSTWLTAYVAKVFAMASKIVALDHTVICHAIKFLLGKTQLPDGMFEEIGYIFSSRMMDEGAGSDKDASMTAFCLIAMQESRHLCDIDQSKMNKSVAFLEKRLPRLTNPYAVTMASYALANENKLNKDFLLKFASSEVNSTELSHWYVPNEGAYTLEATAYALLALVKAKAFEEAKPVVRWLNKQQKVDGGYGSTQATVMVYQAVAEYWAAAEEPTYNLDVNIQISGRINLERFSISKTNLLAKRTSFPGINKNVTVSANGTGEAVLQMVSMYYTLPKEMENNCEMFNLSVQLNEDSVGENGMTYMLKIEVSFKDKERNASMSILDIGLPTGFTFNKKDLDALSKGHARLISKYEMNTVLSEKGSVIIYLNKISNSQTEEITFKLHQEMKVGILQPAAVSVYEYNNKRHCVKYYHPERDSAELLRLCSGDVCICAEENCTINRRNQADNTERIINSCETTADNRIDFVYKIKVEQVRSELATDFYTVQIEDVIKSGSFDVSPLNQTRTFIGSRRCRNALDITKGKTYLVMGASKDMIKDQKSKTYEYAFGQHTWVEYWPTKEECKATEYQHICDGIEELQSSWGPFKSPCRS</sequence>
<dbReference type="Gene3D" id="2.60.40.1930">
    <property type="match status" value="2"/>
</dbReference>
<reference evidence="9" key="1">
    <citation type="submission" date="2025-08" db="UniProtKB">
        <authorList>
            <consortium name="RefSeq"/>
        </authorList>
    </citation>
    <scope>IDENTIFICATION</scope>
</reference>
<dbReference type="SUPFAM" id="SSF50242">
    <property type="entry name" value="TIMP-like"/>
    <property type="match status" value="1"/>
</dbReference>
<dbReference type="FunFam" id="2.60.40.1940:FF:000001">
    <property type="entry name" value="Complement component C3"/>
    <property type="match status" value="1"/>
</dbReference>
<name>A0A6P7HMM1_9TELE</name>
<dbReference type="SUPFAM" id="SSF48239">
    <property type="entry name" value="Terpenoid cyclases/Protein prenyltransferases"/>
    <property type="match status" value="1"/>
</dbReference>
<dbReference type="InterPro" id="IPR009048">
    <property type="entry name" value="A-macroglobulin_rcpt-bd"/>
</dbReference>
<dbReference type="InterPro" id="IPR018081">
    <property type="entry name" value="Anaphylatoxin_comp_syst"/>
</dbReference>
<accession>A0A6P7HMM1</accession>
<dbReference type="SUPFAM" id="SSF47686">
    <property type="entry name" value="Anaphylotoxins (complement system)"/>
    <property type="match status" value="1"/>
</dbReference>
<evidence type="ECO:0000256" key="4">
    <source>
        <dbReference type="ARBA" id="ARBA00023157"/>
    </source>
</evidence>
<dbReference type="InterPro" id="IPR019742">
    <property type="entry name" value="MacrogloblnA2_CS"/>
</dbReference>
<evidence type="ECO:0000256" key="3">
    <source>
        <dbReference type="ARBA" id="ARBA00022966"/>
    </source>
</evidence>
<dbReference type="InterPro" id="IPR040839">
    <property type="entry name" value="MG4"/>
</dbReference>
<dbReference type="Pfam" id="PF07678">
    <property type="entry name" value="TED_complement"/>
    <property type="match status" value="1"/>
</dbReference>
<dbReference type="GeneID" id="114432875"/>
<evidence type="ECO:0000259" key="6">
    <source>
        <dbReference type="PROSITE" id="PS01178"/>
    </source>
</evidence>
<proteinExistence type="predicted"/>
<dbReference type="Gene3D" id="2.60.40.1940">
    <property type="match status" value="1"/>
</dbReference>
<feature type="signal peptide" evidence="5">
    <location>
        <begin position="1"/>
        <end position="29"/>
    </location>
</feature>
<feature type="domain" description="NTR" evidence="7">
    <location>
        <begin position="1329"/>
        <end position="1480"/>
    </location>
</feature>
<dbReference type="InterPro" id="IPR011626">
    <property type="entry name" value="Alpha-macroglobulin_TED"/>
</dbReference>
<dbReference type="Gene3D" id="1.20.50.70">
    <property type="match status" value="1"/>
</dbReference>
<feature type="domain" description="Anaphylatoxin-like" evidence="6">
    <location>
        <begin position="507"/>
        <end position="542"/>
    </location>
</feature>
<dbReference type="InterPro" id="IPR013783">
    <property type="entry name" value="Ig-like_fold"/>
</dbReference>
<evidence type="ECO:0000256" key="5">
    <source>
        <dbReference type="SAM" id="SignalP"/>
    </source>
</evidence>
<feature type="chain" id="PRO_5028349776" evidence="5">
    <location>
        <begin position="30"/>
        <end position="1482"/>
    </location>
</feature>
<dbReference type="Pfam" id="PF17790">
    <property type="entry name" value="MG1"/>
    <property type="match status" value="1"/>
</dbReference>
<dbReference type="PANTHER" id="PTHR11412">
    <property type="entry name" value="MACROGLOBULIN / COMPLEMENT"/>
    <property type="match status" value="1"/>
</dbReference>
<dbReference type="FunFam" id="2.60.40.10:FF:000155">
    <property type="entry name" value="complement C3 isoform X1"/>
    <property type="match status" value="1"/>
</dbReference>
<evidence type="ECO:0000256" key="2">
    <source>
        <dbReference type="ARBA" id="ARBA00022525"/>
    </source>
</evidence>
<dbReference type="GO" id="GO:0004866">
    <property type="term" value="F:endopeptidase inhibitor activity"/>
    <property type="evidence" value="ECO:0007669"/>
    <property type="project" value="InterPro"/>
</dbReference>
<dbReference type="Pfam" id="PF01835">
    <property type="entry name" value="MG2"/>
    <property type="match status" value="1"/>
</dbReference>
<evidence type="ECO:0000256" key="1">
    <source>
        <dbReference type="ARBA" id="ARBA00004613"/>
    </source>
</evidence>
<dbReference type="InterPro" id="IPR036595">
    <property type="entry name" value="A-macroglobulin_rcpt-bd_sf"/>
</dbReference>
<gene>
    <name evidence="9" type="primary">LOC114432875</name>
</gene>
<dbReference type="Proteomes" id="UP000515145">
    <property type="component" value="Chromosome 1"/>
</dbReference>
<dbReference type="Gene3D" id="2.60.120.1540">
    <property type="match status" value="1"/>
</dbReference>
<dbReference type="RefSeq" id="XP_028256880.1">
    <property type="nucleotide sequence ID" value="XM_028401079.1"/>
</dbReference>
<dbReference type="SMART" id="SM00104">
    <property type="entry name" value="ANATO"/>
    <property type="match status" value="1"/>
</dbReference>
<dbReference type="Pfam" id="PF07677">
    <property type="entry name" value="A2M_recep"/>
    <property type="match status" value="1"/>
</dbReference>
<dbReference type="InterPro" id="IPR001599">
    <property type="entry name" value="Macroglobln_a2"/>
</dbReference>
<dbReference type="InterPro" id="IPR047565">
    <property type="entry name" value="Alpha-macroglob_thiol-ester_cl"/>
</dbReference>
<evidence type="ECO:0000259" key="7">
    <source>
        <dbReference type="PROSITE" id="PS50189"/>
    </source>
</evidence>
<protein>
    <submittedName>
        <fullName evidence="9">Complement C3-like isoform X2</fullName>
    </submittedName>
</protein>
<dbReference type="GO" id="GO:0005615">
    <property type="term" value="C:extracellular space"/>
    <property type="evidence" value="ECO:0007669"/>
    <property type="project" value="InterPro"/>
</dbReference>
<keyword evidence="4" id="KW-1015">Disulfide bond</keyword>
<dbReference type="InterPro" id="IPR002890">
    <property type="entry name" value="MG2"/>
</dbReference>
<evidence type="ECO:0000313" key="9">
    <source>
        <dbReference type="RefSeq" id="XP_028256880.1"/>
    </source>
</evidence>
<evidence type="ECO:0000313" key="8">
    <source>
        <dbReference type="Proteomes" id="UP000515145"/>
    </source>
</evidence>
<dbReference type="PROSITE" id="PS00477">
    <property type="entry name" value="ALPHA_2_MACROGLOBULIN"/>
    <property type="match status" value="1"/>
</dbReference>
<dbReference type="Gene3D" id="2.20.130.20">
    <property type="match status" value="1"/>
</dbReference>
<dbReference type="InterPro" id="IPR018933">
    <property type="entry name" value="Netrin_module_non-TIMP"/>
</dbReference>
<keyword evidence="2" id="KW-0964">Secreted</keyword>
<organism evidence="8 9">
    <name type="scientific">Parambassis ranga</name>
    <name type="common">Indian glassy fish</name>
    <dbReference type="NCBI Taxonomy" id="210632"/>
    <lineage>
        <taxon>Eukaryota</taxon>
        <taxon>Metazoa</taxon>
        <taxon>Chordata</taxon>
        <taxon>Craniata</taxon>
        <taxon>Vertebrata</taxon>
        <taxon>Euteleostomi</taxon>
        <taxon>Actinopterygii</taxon>
        <taxon>Neopterygii</taxon>
        <taxon>Teleostei</taxon>
        <taxon>Neoteleostei</taxon>
        <taxon>Acanthomorphata</taxon>
        <taxon>Ovalentaria</taxon>
        <taxon>Ambassidae</taxon>
        <taxon>Parambassis</taxon>
    </lineage>
</organism>
<dbReference type="InterPro" id="IPR008930">
    <property type="entry name" value="Terpenoid_cyclase/PrenylTrfase"/>
</dbReference>
<dbReference type="PROSITE" id="PS50189">
    <property type="entry name" value="NTR"/>
    <property type="match status" value="1"/>
</dbReference>
<dbReference type="CDD" id="cd02896">
    <property type="entry name" value="complement_C3_C4_C5"/>
    <property type="match status" value="1"/>
</dbReference>
<keyword evidence="5" id="KW-0732">Signal</keyword>
<dbReference type="Gene3D" id="2.40.50.120">
    <property type="match status" value="1"/>
</dbReference>
<dbReference type="SMART" id="SM00643">
    <property type="entry name" value="C345C"/>
    <property type="match status" value="1"/>
</dbReference>